<keyword evidence="2" id="KW-0813">Transport</keyword>
<dbReference type="Gene3D" id="3.30.70.1450">
    <property type="entry name" value="Regulator of K+ conductance, C-terminal domain"/>
    <property type="match status" value="2"/>
</dbReference>
<evidence type="ECO:0000256" key="6">
    <source>
        <dbReference type="ARBA" id="ARBA00023136"/>
    </source>
</evidence>
<evidence type="ECO:0000256" key="5">
    <source>
        <dbReference type="ARBA" id="ARBA00022989"/>
    </source>
</evidence>
<evidence type="ECO:0000313" key="10">
    <source>
        <dbReference type="Proteomes" id="UP000317839"/>
    </source>
</evidence>
<keyword evidence="4" id="KW-0677">Repeat</keyword>
<feature type="transmembrane region" description="Helical" evidence="7">
    <location>
        <begin position="198"/>
        <end position="221"/>
    </location>
</feature>
<dbReference type="RefSeq" id="WP_142940968.1">
    <property type="nucleotide sequence ID" value="NZ_VIKR01000001.1"/>
</dbReference>
<evidence type="ECO:0000259" key="8">
    <source>
        <dbReference type="Pfam" id="PF03600"/>
    </source>
</evidence>
<dbReference type="Proteomes" id="UP000317839">
    <property type="component" value="Unassembled WGS sequence"/>
</dbReference>
<keyword evidence="3 7" id="KW-0812">Transmembrane</keyword>
<dbReference type="PANTHER" id="PTHR43652:SF2">
    <property type="entry name" value="BASIC AMINO ACID ANTIPORTER YFCC-RELATED"/>
    <property type="match status" value="1"/>
</dbReference>
<keyword evidence="5 7" id="KW-1133">Transmembrane helix</keyword>
<evidence type="ECO:0000313" key="9">
    <source>
        <dbReference type="EMBL" id="TQV77396.1"/>
    </source>
</evidence>
<comment type="subcellular location">
    <subcellularLocation>
        <location evidence="1">Membrane</location>
        <topology evidence="1">Multi-pass membrane protein</topology>
    </subcellularLocation>
</comment>
<evidence type="ECO:0000256" key="7">
    <source>
        <dbReference type="SAM" id="Phobius"/>
    </source>
</evidence>
<sequence length="606" mass="66252">MTVEIAIVFAVIALALYLFASEKLPLDVTALLILITLMVIPLVGHSPWLIERGIDLRAAFPTVSEGLSGLSSTATVTVLAMFILSAGIQRSGLVNLLGKKLFPLVGTSELRMMLVVALLVGLISGFINNTAAVAVAIPLVLDMCKRLKMHASRLLIPVSFFGMLGGTLTLIGTSTNILASAILKDRPEFGREIDMFEFTHLGLIVLGVGLVYFLTVGRWLLPKKDRIKLHDEDARQFVVELRIPDDSELIGKTLEESDFASRAHVEIVKLVRENTSHIKQAQVKPIKRLDIIQVRAQMRQVVDLIKSNDVDVLFDTGQLRKARSDGQLVRALVRDRQRFSGRKVREAGFWKRDQARLIGLETEQVTERYLGDEKLHVGEVVLLQCSNTSLAKLRRQTDVILLEEHEDSFDNQKMIWAGSIVTAVVLSAALTPLPIVVTALIGIIAMVLSGCINKHDIYSGVSWDVIFLLAGVIPLGIAMTKSGGAEWLGGLLAVFASGWHPIWVLMALYAVTTLLTEMVSNNASVVILVPVAIALGESLGIDIFPMVLAVMFAASTSFLSPIGYQTNTMIYGTGLYRFTDFAKVGAPLNVLLMIVTSLGLYAFWIA</sequence>
<dbReference type="SUPFAM" id="SSF116726">
    <property type="entry name" value="TrkA C-terminal domain-like"/>
    <property type="match status" value="2"/>
</dbReference>
<feature type="transmembrane region" description="Helical" evidence="7">
    <location>
        <begin position="415"/>
        <end position="448"/>
    </location>
</feature>
<dbReference type="GO" id="GO:0055085">
    <property type="term" value="P:transmembrane transport"/>
    <property type="evidence" value="ECO:0007669"/>
    <property type="project" value="InterPro"/>
</dbReference>
<feature type="transmembrane region" description="Helical" evidence="7">
    <location>
        <begin position="543"/>
        <end position="564"/>
    </location>
</feature>
<feature type="transmembrane region" description="Helical" evidence="7">
    <location>
        <begin position="30"/>
        <end position="50"/>
    </location>
</feature>
<evidence type="ECO:0000256" key="1">
    <source>
        <dbReference type="ARBA" id="ARBA00004141"/>
    </source>
</evidence>
<dbReference type="Pfam" id="PF03600">
    <property type="entry name" value="CitMHS"/>
    <property type="match status" value="1"/>
</dbReference>
<dbReference type="InterPro" id="IPR036721">
    <property type="entry name" value="RCK_C_sf"/>
</dbReference>
<dbReference type="GO" id="GO:0005886">
    <property type="term" value="C:plasma membrane"/>
    <property type="evidence" value="ECO:0007669"/>
    <property type="project" value="TreeGrafter"/>
</dbReference>
<feature type="transmembrane region" description="Helical" evidence="7">
    <location>
        <begin position="70"/>
        <end position="92"/>
    </location>
</feature>
<evidence type="ECO:0000256" key="4">
    <source>
        <dbReference type="ARBA" id="ARBA00022737"/>
    </source>
</evidence>
<dbReference type="AlphaFoldDB" id="A0A545TJN9"/>
<dbReference type="GO" id="GO:0006813">
    <property type="term" value="P:potassium ion transport"/>
    <property type="evidence" value="ECO:0007669"/>
    <property type="project" value="InterPro"/>
</dbReference>
<dbReference type="InterPro" id="IPR051679">
    <property type="entry name" value="DASS-Related_Transporters"/>
</dbReference>
<keyword evidence="6 7" id="KW-0472">Membrane</keyword>
<gene>
    <name evidence="9" type="ORF">FLL45_05480</name>
</gene>
<dbReference type="OrthoDB" id="9809303at2"/>
<feature type="transmembrane region" description="Helical" evidence="7">
    <location>
        <begin position="518"/>
        <end position="536"/>
    </location>
</feature>
<dbReference type="InterPro" id="IPR004680">
    <property type="entry name" value="Cit_transptr-like_dom"/>
</dbReference>
<feature type="transmembrane region" description="Helical" evidence="7">
    <location>
        <begin position="112"/>
        <end position="141"/>
    </location>
</feature>
<accession>A0A545TJN9</accession>
<reference evidence="9 10" key="1">
    <citation type="submission" date="2019-06" db="EMBL/GenBank/DDBJ databases">
        <title>Draft genome of Aliikangiella marina GYP-15.</title>
        <authorList>
            <person name="Wang G."/>
        </authorList>
    </citation>
    <scope>NUCLEOTIDE SEQUENCE [LARGE SCALE GENOMIC DNA]</scope>
    <source>
        <strain evidence="9 10">GYP-15</strain>
    </source>
</reference>
<keyword evidence="10" id="KW-1185">Reference proteome</keyword>
<evidence type="ECO:0000256" key="3">
    <source>
        <dbReference type="ARBA" id="ARBA00022692"/>
    </source>
</evidence>
<comment type="caution">
    <text evidence="9">The sequence shown here is derived from an EMBL/GenBank/DDBJ whole genome shotgun (WGS) entry which is preliminary data.</text>
</comment>
<name>A0A545TJN9_9GAMM</name>
<feature type="transmembrane region" description="Helical" evidence="7">
    <location>
        <begin position="460"/>
        <end position="479"/>
    </location>
</feature>
<dbReference type="PANTHER" id="PTHR43652">
    <property type="entry name" value="BASIC AMINO ACID ANTIPORTER YFCC-RELATED"/>
    <property type="match status" value="1"/>
</dbReference>
<feature type="transmembrane region" description="Helical" evidence="7">
    <location>
        <begin position="491"/>
        <end position="512"/>
    </location>
</feature>
<protein>
    <submittedName>
        <fullName evidence="9">Citrate transporter</fullName>
    </submittedName>
</protein>
<feature type="transmembrane region" description="Helical" evidence="7">
    <location>
        <begin position="584"/>
        <end position="604"/>
    </location>
</feature>
<feature type="transmembrane region" description="Helical" evidence="7">
    <location>
        <begin position="153"/>
        <end position="178"/>
    </location>
</feature>
<dbReference type="EMBL" id="VIKR01000001">
    <property type="protein sequence ID" value="TQV77396.1"/>
    <property type="molecule type" value="Genomic_DNA"/>
</dbReference>
<organism evidence="9 10">
    <name type="scientific">Aliikangiella marina</name>
    <dbReference type="NCBI Taxonomy" id="1712262"/>
    <lineage>
        <taxon>Bacteria</taxon>
        <taxon>Pseudomonadati</taxon>
        <taxon>Pseudomonadota</taxon>
        <taxon>Gammaproteobacteria</taxon>
        <taxon>Oceanospirillales</taxon>
        <taxon>Pleioneaceae</taxon>
        <taxon>Aliikangiella</taxon>
    </lineage>
</organism>
<proteinExistence type="predicted"/>
<feature type="domain" description="Citrate transporter-like" evidence="8">
    <location>
        <begin position="17"/>
        <end position="550"/>
    </location>
</feature>
<evidence type="ECO:0000256" key="2">
    <source>
        <dbReference type="ARBA" id="ARBA00022448"/>
    </source>
</evidence>